<dbReference type="HOGENOM" id="CLU_027301_2_1_1"/>
<dbReference type="AlphaFoldDB" id="A0A0D9WDS7"/>
<dbReference type="Gramene" id="LPERR05G05640.1">
    <property type="protein sequence ID" value="LPERR05G05640.1"/>
    <property type="gene ID" value="LPERR05G05640"/>
</dbReference>
<name>A0A0D9WDS7_9ORYZ</name>
<feature type="domain" description="GIL1/IRKI C-terminal" evidence="3">
    <location>
        <begin position="386"/>
        <end position="433"/>
    </location>
</feature>
<proteinExistence type="predicted"/>
<accession>A0A0D9WDS7</accession>
<dbReference type="InterPro" id="IPR040225">
    <property type="entry name" value="GIL1-like"/>
</dbReference>
<dbReference type="GO" id="GO:0009959">
    <property type="term" value="P:negative gravitropism"/>
    <property type="evidence" value="ECO:0007669"/>
    <property type="project" value="InterPro"/>
</dbReference>
<keyword evidence="5" id="KW-1185">Reference proteome</keyword>
<dbReference type="EnsemblPlants" id="LPERR05G05640.1">
    <property type="protein sequence ID" value="LPERR05G05640.1"/>
    <property type="gene ID" value="LPERR05G05640"/>
</dbReference>
<reference evidence="5" key="2">
    <citation type="submission" date="2013-12" db="EMBL/GenBank/DDBJ databases">
        <authorList>
            <person name="Yu Y."/>
            <person name="Lee S."/>
            <person name="de Baynast K."/>
            <person name="Wissotski M."/>
            <person name="Liu L."/>
            <person name="Talag J."/>
            <person name="Goicoechea J."/>
            <person name="Angelova A."/>
            <person name="Jetty R."/>
            <person name="Kudrna D."/>
            <person name="Golser W."/>
            <person name="Rivera L."/>
            <person name="Zhang J."/>
            <person name="Wing R."/>
        </authorList>
    </citation>
    <scope>NUCLEOTIDE SEQUENCE</scope>
</reference>
<reference evidence="4 5" key="1">
    <citation type="submission" date="2012-08" db="EMBL/GenBank/DDBJ databases">
        <title>Oryza genome evolution.</title>
        <authorList>
            <person name="Wing R.A."/>
        </authorList>
    </citation>
    <scope>NUCLEOTIDE SEQUENCE</scope>
</reference>
<evidence type="ECO:0000313" key="4">
    <source>
        <dbReference type="EnsemblPlants" id="LPERR05G05640.1"/>
    </source>
</evidence>
<protein>
    <submittedName>
        <fullName evidence="4">Uncharacterized protein</fullName>
    </submittedName>
</protein>
<feature type="domain" description="DUF641" evidence="2">
    <location>
        <begin position="94"/>
        <end position="211"/>
    </location>
</feature>
<reference evidence="4" key="3">
    <citation type="submission" date="2015-04" db="UniProtKB">
        <authorList>
            <consortium name="EnsemblPlants"/>
        </authorList>
    </citation>
    <scope>IDENTIFICATION</scope>
</reference>
<dbReference type="STRING" id="77586.A0A0D9WDS7"/>
<dbReference type="eggNOG" id="ENOG502QRHA">
    <property type="taxonomic scope" value="Eukaryota"/>
</dbReference>
<dbReference type="PANTHER" id="PTHR31161">
    <property type="entry name" value="PROTEIN GRAVITROPIC IN THE LIGHT 1"/>
    <property type="match status" value="1"/>
</dbReference>
<organism evidence="4 5">
    <name type="scientific">Leersia perrieri</name>
    <dbReference type="NCBI Taxonomy" id="77586"/>
    <lineage>
        <taxon>Eukaryota</taxon>
        <taxon>Viridiplantae</taxon>
        <taxon>Streptophyta</taxon>
        <taxon>Embryophyta</taxon>
        <taxon>Tracheophyta</taxon>
        <taxon>Spermatophyta</taxon>
        <taxon>Magnoliopsida</taxon>
        <taxon>Liliopsida</taxon>
        <taxon>Poales</taxon>
        <taxon>Poaceae</taxon>
        <taxon>BOP clade</taxon>
        <taxon>Oryzoideae</taxon>
        <taxon>Oryzeae</taxon>
        <taxon>Oryzinae</taxon>
        <taxon>Leersia</taxon>
    </lineage>
</organism>
<dbReference type="InterPro" id="IPR056813">
    <property type="entry name" value="GIL1_IRKI_C"/>
</dbReference>
<dbReference type="Pfam" id="PF24994">
    <property type="entry name" value="GIL1_IRKI_C"/>
    <property type="match status" value="1"/>
</dbReference>
<evidence type="ECO:0000259" key="3">
    <source>
        <dbReference type="Pfam" id="PF24994"/>
    </source>
</evidence>
<evidence type="ECO:0000259" key="2">
    <source>
        <dbReference type="Pfam" id="PF04859"/>
    </source>
</evidence>
<feature type="region of interest" description="Disordered" evidence="1">
    <location>
        <begin position="70"/>
        <end position="92"/>
    </location>
</feature>
<dbReference type="GO" id="GO:0009639">
    <property type="term" value="P:response to red or far red light"/>
    <property type="evidence" value="ECO:0007669"/>
    <property type="project" value="InterPro"/>
</dbReference>
<dbReference type="Proteomes" id="UP000032180">
    <property type="component" value="Chromosome 5"/>
</dbReference>
<evidence type="ECO:0000313" key="5">
    <source>
        <dbReference type="Proteomes" id="UP000032180"/>
    </source>
</evidence>
<feature type="compositionally biased region" description="Basic and acidic residues" evidence="1">
    <location>
        <begin position="81"/>
        <end position="91"/>
    </location>
</feature>
<dbReference type="InterPro" id="IPR006943">
    <property type="entry name" value="DUF641_pln"/>
</dbReference>
<evidence type="ECO:0000256" key="1">
    <source>
        <dbReference type="SAM" id="MobiDB-lite"/>
    </source>
</evidence>
<sequence length="442" mass="48097">METLMAAELPQQKSGGGLARRLSRLLRRKRSVAGGGGEYDESSIDSSINSVSKLKLSAATLDMLFRNAAAEKTNSPATEKTNPEKEKDKTDSTGAHAFVASLFAGVSAVKAAYAQLQQAQRPYDAEGIQSADAAMVAELTKLSEQKRLYARDPLAAVANCVSAAAELAAHADEQRHLVRTYEITAGKLATELRARDAEAERARAALAEELRVHLSGLDATHFLAASRRAARAVRAFARTMVREMRRTGWDPSAAAAAVHPGVALRHGDAAFAVESFVALKVFDGFHRKDFGISSLRDRRSYDRRRFFDEFNAAASPAFGEFLRERYMSVVHERIESAFFGSAAQRDAVASGGEPGTPWLAEFAEMARRVWRLHCLFFSFEDGEASVFQVHAGARFSEVYMESVADDDGGGGVVGFTVVPGFNVGRTVVQCRVYLTRPAPRQP</sequence>
<dbReference type="Pfam" id="PF04859">
    <property type="entry name" value="DUF641"/>
    <property type="match status" value="1"/>
</dbReference>